<comment type="caution">
    <text evidence="2">The sequence shown here is derived from an EMBL/GenBank/DDBJ whole genome shotgun (WGS) entry which is preliminary data.</text>
</comment>
<gene>
    <name evidence="2" type="ORF">CLORY_27370</name>
</gene>
<dbReference type="STRING" id="1450648.CLORY_27370"/>
<evidence type="ECO:0000313" key="3">
    <source>
        <dbReference type="Proteomes" id="UP000190080"/>
    </source>
</evidence>
<dbReference type="Proteomes" id="UP000190080">
    <property type="component" value="Unassembled WGS sequence"/>
</dbReference>
<evidence type="ECO:0000259" key="1">
    <source>
        <dbReference type="Pfam" id="PF18765"/>
    </source>
</evidence>
<evidence type="ECO:0000313" key="2">
    <source>
        <dbReference type="EMBL" id="OPJ60561.1"/>
    </source>
</evidence>
<keyword evidence="3" id="KW-1185">Reference proteome</keyword>
<proteinExistence type="predicted"/>
<dbReference type="AlphaFoldDB" id="A0A1V4IKK9"/>
<organism evidence="2 3">
    <name type="scientific">Clostridium oryzae</name>
    <dbReference type="NCBI Taxonomy" id="1450648"/>
    <lineage>
        <taxon>Bacteria</taxon>
        <taxon>Bacillati</taxon>
        <taxon>Bacillota</taxon>
        <taxon>Clostridia</taxon>
        <taxon>Eubacteriales</taxon>
        <taxon>Clostridiaceae</taxon>
        <taxon>Clostridium</taxon>
    </lineage>
</organism>
<dbReference type="Pfam" id="PF18765">
    <property type="entry name" value="Polbeta"/>
    <property type="match status" value="1"/>
</dbReference>
<accession>A0A1V4IKK9</accession>
<sequence>MDTIITNSEITKIVEKYAQLLSKELKINSIYLYGSYAKGTFSNDSDIDIAVVGEDFIGDPVEDTLKLMRIRRKVDNRIEPHPFRVKDFDTSDPYVQEILNTGIRIM</sequence>
<keyword evidence="2" id="KW-0808">Transferase</keyword>
<protein>
    <submittedName>
        <fullName evidence="2">Nucleotidyltransferase domain protein</fullName>
    </submittedName>
</protein>
<dbReference type="Gene3D" id="3.30.460.10">
    <property type="entry name" value="Beta Polymerase, domain 2"/>
    <property type="match status" value="1"/>
</dbReference>
<dbReference type="InterPro" id="IPR043519">
    <property type="entry name" value="NT_sf"/>
</dbReference>
<name>A0A1V4IKK9_9CLOT</name>
<reference evidence="2 3" key="1">
    <citation type="submission" date="2017-03" db="EMBL/GenBank/DDBJ databases">
        <title>Genome sequence of Clostridium oryzae DSM 28571.</title>
        <authorList>
            <person name="Poehlein A."/>
            <person name="Daniel R."/>
        </authorList>
    </citation>
    <scope>NUCLEOTIDE SEQUENCE [LARGE SCALE GENOMIC DNA]</scope>
    <source>
        <strain evidence="2 3">DSM 28571</strain>
    </source>
</reference>
<dbReference type="PANTHER" id="PTHR43449">
    <property type="entry name" value="NUCLEOTIDYLTRANSFERASE"/>
    <property type="match status" value="1"/>
</dbReference>
<dbReference type="EMBL" id="MZGV01000030">
    <property type="protein sequence ID" value="OPJ60561.1"/>
    <property type="molecule type" value="Genomic_DNA"/>
</dbReference>
<feature type="domain" description="Polymerase beta nucleotidyltransferase" evidence="1">
    <location>
        <begin position="15"/>
        <end position="105"/>
    </location>
</feature>
<dbReference type="OrthoDB" id="1908146at2"/>
<dbReference type="GO" id="GO:0016740">
    <property type="term" value="F:transferase activity"/>
    <property type="evidence" value="ECO:0007669"/>
    <property type="project" value="UniProtKB-KW"/>
</dbReference>
<dbReference type="RefSeq" id="WP_079425392.1">
    <property type="nucleotide sequence ID" value="NZ_MZGV01000030.1"/>
</dbReference>
<dbReference type="InterPro" id="IPR041633">
    <property type="entry name" value="Polbeta"/>
</dbReference>
<dbReference type="CDD" id="cd05403">
    <property type="entry name" value="NT_KNTase_like"/>
    <property type="match status" value="1"/>
</dbReference>
<dbReference type="PANTHER" id="PTHR43449:SF1">
    <property type="entry name" value="POLYMERASE BETA NUCLEOTIDYLTRANSFERASE DOMAIN-CONTAINING PROTEIN"/>
    <property type="match status" value="1"/>
</dbReference>
<dbReference type="SUPFAM" id="SSF81301">
    <property type="entry name" value="Nucleotidyltransferase"/>
    <property type="match status" value="1"/>
</dbReference>